<dbReference type="SUPFAM" id="SSF51735">
    <property type="entry name" value="NAD(P)-binding Rossmann-fold domains"/>
    <property type="match status" value="1"/>
</dbReference>
<evidence type="ECO:0000313" key="3">
    <source>
        <dbReference type="EMBL" id="CAB4545132.1"/>
    </source>
</evidence>
<dbReference type="GO" id="GO:0016616">
    <property type="term" value="F:oxidoreductase activity, acting on the CH-OH group of donors, NAD or NADP as acceptor"/>
    <property type="evidence" value="ECO:0007669"/>
    <property type="project" value="TreeGrafter"/>
</dbReference>
<dbReference type="PANTHER" id="PTHR42760">
    <property type="entry name" value="SHORT-CHAIN DEHYDROGENASES/REDUCTASES FAMILY MEMBER"/>
    <property type="match status" value="1"/>
</dbReference>
<dbReference type="InterPro" id="IPR036291">
    <property type="entry name" value="NAD(P)-bd_dom_sf"/>
</dbReference>
<dbReference type="InterPro" id="IPR002347">
    <property type="entry name" value="SDR_fam"/>
</dbReference>
<dbReference type="Gene3D" id="3.40.50.720">
    <property type="entry name" value="NAD(P)-binding Rossmann-like Domain"/>
    <property type="match status" value="1"/>
</dbReference>
<dbReference type="Pfam" id="PF13561">
    <property type="entry name" value="adh_short_C2"/>
    <property type="match status" value="1"/>
</dbReference>
<name>A0A6J6C174_9ZZZZ</name>
<dbReference type="FunFam" id="3.40.50.720:FF:000084">
    <property type="entry name" value="Short-chain dehydrogenase reductase"/>
    <property type="match status" value="1"/>
</dbReference>
<dbReference type="EMBL" id="CAEZSU010000034">
    <property type="protein sequence ID" value="CAB4545132.1"/>
    <property type="molecule type" value="Genomic_DNA"/>
</dbReference>
<dbReference type="InterPro" id="IPR020904">
    <property type="entry name" value="Sc_DH/Rdtase_CS"/>
</dbReference>
<evidence type="ECO:0000256" key="1">
    <source>
        <dbReference type="ARBA" id="ARBA00006484"/>
    </source>
</evidence>
<gene>
    <name evidence="3" type="ORF">UFOPK1495_00453</name>
</gene>
<sequence length="240" mass="24965">MDGGQVTGRLEGKVVIITGAARGQGLAEAQLFASEGAHIIAGDVLDHEGVYLDVTSAESWSSAVALAVERYGRVDVLLNNAGVRAVAPVHEMPIAEFQRVLDINLIGPLLGIQTVVPHMPRGSSIINVSSLNGLAANVNTSAYTTSKFALRGLTKSAALDLGPLGIRVNAILPGVIRTPMVSYIVDEYEERLASGLPLGRIGEPIDVASAALFLASDDSAWVSGLDLTIDGGQMASTPKL</sequence>
<comment type="similarity">
    <text evidence="1">Belongs to the short-chain dehydrogenases/reductases (SDR) family.</text>
</comment>
<dbReference type="PRINTS" id="PR00080">
    <property type="entry name" value="SDRFAMILY"/>
</dbReference>
<reference evidence="3" key="1">
    <citation type="submission" date="2020-05" db="EMBL/GenBank/DDBJ databases">
        <authorList>
            <person name="Chiriac C."/>
            <person name="Salcher M."/>
            <person name="Ghai R."/>
            <person name="Kavagutti S V."/>
        </authorList>
    </citation>
    <scope>NUCLEOTIDE SEQUENCE</scope>
</reference>
<organism evidence="3">
    <name type="scientific">freshwater metagenome</name>
    <dbReference type="NCBI Taxonomy" id="449393"/>
    <lineage>
        <taxon>unclassified sequences</taxon>
        <taxon>metagenomes</taxon>
        <taxon>ecological metagenomes</taxon>
    </lineage>
</organism>
<accession>A0A6J6C174</accession>
<dbReference type="PANTHER" id="PTHR42760:SF133">
    <property type="entry name" value="3-OXOACYL-[ACYL-CARRIER-PROTEIN] REDUCTASE"/>
    <property type="match status" value="1"/>
</dbReference>
<protein>
    <submittedName>
        <fullName evidence="3">Unannotated protein</fullName>
    </submittedName>
</protein>
<dbReference type="PRINTS" id="PR00081">
    <property type="entry name" value="GDHRDH"/>
</dbReference>
<dbReference type="AlphaFoldDB" id="A0A6J6C174"/>
<keyword evidence="2" id="KW-0560">Oxidoreductase</keyword>
<proteinExistence type="inferred from homology"/>
<evidence type="ECO:0000256" key="2">
    <source>
        <dbReference type="ARBA" id="ARBA00023002"/>
    </source>
</evidence>
<dbReference type="PROSITE" id="PS00061">
    <property type="entry name" value="ADH_SHORT"/>
    <property type="match status" value="1"/>
</dbReference>